<comment type="caution">
    <text evidence="1">The sequence shown here is derived from an EMBL/GenBank/DDBJ whole genome shotgun (WGS) entry which is preliminary data.</text>
</comment>
<proteinExistence type="predicted"/>
<sequence length="284" mass="32018">MDEATIKKMRDGAKPDLTSIVKSFLEHLRKSVLLLRIERPDNVFKDFDHYDAMLPKEQWEIEEFEEKYFAIKAKYLSAIDTLNSSSIVKSSFKTSVNCIINELTPRETELIPCKTVQCEDFSFQPTATGRDCSVLFDSGFEATSVSESSVSKQRIERTNACINVKGLGSSESAVTPKYGSDKKYLQINAFILNKVMSNLPTEQVNVKELNYLDSNKLADVKFSIPKKIDLANCFFSCLSSEQIIKSIKEPIAQNTVFGWAVLGKMNLKVDYDSILRSSSPRTLV</sequence>
<organism evidence="1 2">
    <name type="scientific">Nephila pilipes</name>
    <name type="common">Giant wood spider</name>
    <name type="synonym">Nephila maculata</name>
    <dbReference type="NCBI Taxonomy" id="299642"/>
    <lineage>
        <taxon>Eukaryota</taxon>
        <taxon>Metazoa</taxon>
        <taxon>Ecdysozoa</taxon>
        <taxon>Arthropoda</taxon>
        <taxon>Chelicerata</taxon>
        <taxon>Arachnida</taxon>
        <taxon>Araneae</taxon>
        <taxon>Araneomorphae</taxon>
        <taxon>Entelegynae</taxon>
        <taxon>Araneoidea</taxon>
        <taxon>Nephilidae</taxon>
        <taxon>Nephila</taxon>
    </lineage>
</organism>
<dbReference type="EMBL" id="BMAW01055386">
    <property type="protein sequence ID" value="GFT00578.1"/>
    <property type="molecule type" value="Genomic_DNA"/>
</dbReference>
<gene>
    <name evidence="1" type="ORF">NPIL_579631</name>
</gene>
<accession>A0A8X6TCC9</accession>
<name>A0A8X6TCC9_NEPPI</name>
<dbReference type="Proteomes" id="UP000887013">
    <property type="component" value="Unassembled WGS sequence"/>
</dbReference>
<evidence type="ECO:0008006" key="3">
    <source>
        <dbReference type="Google" id="ProtNLM"/>
    </source>
</evidence>
<evidence type="ECO:0000313" key="1">
    <source>
        <dbReference type="EMBL" id="GFT00578.1"/>
    </source>
</evidence>
<reference evidence="1" key="1">
    <citation type="submission" date="2020-08" db="EMBL/GenBank/DDBJ databases">
        <title>Multicomponent nature underlies the extraordinary mechanical properties of spider dragline silk.</title>
        <authorList>
            <person name="Kono N."/>
            <person name="Nakamura H."/>
            <person name="Mori M."/>
            <person name="Yoshida Y."/>
            <person name="Ohtoshi R."/>
            <person name="Malay A.D."/>
            <person name="Moran D.A.P."/>
            <person name="Tomita M."/>
            <person name="Numata K."/>
            <person name="Arakawa K."/>
        </authorList>
    </citation>
    <scope>NUCLEOTIDE SEQUENCE</scope>
</reference>
<dbReference type="AlphaFoldDB" id="A0A8X6TCC9"/>
<dbReference type="OrthoDB" id="6431140at2759"/>
<protein>
    <recommendedName>
        <fullName evidence="3">Peptidase aspartic putative domain-containing protein</fullName>
    </recommendedName>
</protein>
<keyword evidence="2" id="KW-1185">Reference proteome</keyword>
<evidence type="ECO:0000313" key="2">
    <source>
        <dbReference type="Proteomes" id="UP000887013"/>
    </source>
</evidence>